<dbReference type="EnsemblMetazoa" id="CLYHEMT001887.3">
    <property type="protein sequence ID" value="CLYHEMP001887.3"/>
    <property type="gene ID" value="CLYHEMG001887"/>
</dbReference>
<evidence type="ECO:0000256" key="9">
    <source>
        <dbReference type="SAM" id="SignalP"/>
    </source>
</evidence>
<feature type="transmembrane region" description="Helical" evidence="8">
    <location>
        <begin position="738"/>
        <end position="764"/>
    </location>
</feature>
<dbReference type="OrthoDB" id="10037534at2759"/>
<keyword evidence="2 8" id="KW-0812">Transmembrane</keyword>
<evidence type="ECO:0000256" key="2">
    <source>
        <dbReference type="ARBA" id="ARBA00022692"/>
    </source>
</evidence>
<evidence type="ECO:0000256" key="8">
    <source>
        <dbReference type="SAM" id="Phobius"/>
    </source>
</evidence>
<dbReference type="PROSITE" id="PS50261">
    <property type="entry name" value="G_PROTEIN_RECEP_F2_4"/>
    <property type="match status" value="1"/>
</dbReference>
<dbReference type="PANTHER" id="PTHR45692">
    <property type="entry name" value="G_PROTEIN_RECEP_F2_4 DOMAIN-CONTAINING PROTEIN"/>
    <property type="match status" value="1"/>
</dbReference>
<evidence type="ECO:0000256" key="7">
    <source>
        <dbReference type="SAM" id="MobiDB-lite"/>
    </source>
</evidence>
<dbReference type="InterPro" id="IPR017981">
    <property type="entry name" value="GPCR_2-like_7TM"/>
</dbReference>
<dbReference type="PROSITE" id="PS50923">
    <property type="entry name" value="SUSHI"/>
    <property type="match status" value="1"/>
</dbReference>
<dbReference type="RefSeq" id="XP_066914521.1">
    <property type="nucleotide sequence ID" value="XM_067058420.1"/>
</dbReference>
<dbReference type="GO" id="GO:0007166">
    <property type="term" value="P:cell surface receptor signaling pathway"/>
    <property type="evidence" value="ECO:0007669"/>
    <property type="project" value="InterPro"/>
</dbReference>
<dbReference type="PANTHER" id="PTHR45692:SF1">
    <property type="entry name" value="G-PROTEIN COUPLED RECEPTORS FAMILY 2 PROFILE 2 DOMAIN-CONTAINING PROTEIN"/>
    <property type="match status" value="1"/>
</dbReference>
<proteinExistence type="predicted"/>
<dbReference type="InterPro" id="IPR000832">
    <property type="entry name" value="GPCR_2_secretin-like"/>
</dbReference>
<evidence type="ECO:0000313" key="12">
    <source>
        <dbReference type="EnsemblMetazoa" id="CLYHEMP001887.3"/>
    </source>
</evidence>
<dbReference type="GeneID" id="136801759"/>
<feature type="disulfide bond" evidence="6">
    <location>
        <begin position="380"/>
        <end position="423"/>
    </location>
</feature>
<keyword evidence="6" id="KW-0768">Sushi</keyword>
<keyword evidence="3 8" id="KW-1133">Transmembrane helix</keyword>
<feature type="domain" description="Sushi" evidence="11">
    <location>
        <begin position="378"/>
        <end position="439"/>
    </location>
</feature>
<dbReference type="AlphaFoldDB" id="A0A7M5UN92"/>
<evidence type="ECO:0000313" key="13">
    <source>
        <dbReference type="Proteomes" id="UP000594262"/>
    </source>
</evidence>
<keyword evidence="9" id="KW-0732">Signal</keyword>
<sequence length="1046" mass="116672">MVKHGKMFSNFFFCLLLVQAQTKVKTVSSNFSRIPQLNGSSTQLYSNASLLQNSQPQPQPQPERTEYYGKQKMMDSATFAMLATSILASISLSTSNVHQPSTDMLHLKPSMTTIMEDQLLMTTQTPLPTSSDGFLTKHSSISQSTQSASSSPSSESSSSASNVVVQSFNDTHDVNMDEIGLVRSTSAIAIASSLSNILEIGPSSSTSPVFPTKLAIEPVIQTAKAVDAFSKSSSEHQWNRSSLISTITPSTKTMRLFSNDQNQSTFLLANIQPTTSAHLSPTTTNTTSPFPITSSSALIFANEKDNQNRTSSNVLHTTVSAPVMSSTPLLSKTILVTASTTRFEHQTSSTLIAPSTSQIIQAATSATNSSISSKKTKTHCPSVKINAGEKGLYNVQRTPIGEMWRYECYYGGINPSSKANMICGKNGLWGDLDTSLCLTKLGVKNIIHEVGRLHQTLTVDNSTRFAHFLATSLRYHREELIKVSSNLQVIFEALQTLFNVVQNKNSREKNLSNLFNILSEVVQVPANFFFASVFKSQLQTMLRRLKETFRKENPTFEHFNKNMALSVHQLKDNSTNEFNITFKNQLSPSTLISLDKTTPSIQTIEILAYKNTTLYPTKLSEGRHLISDIISLNLLTVGNIRERRDSDHTKRNNMTLSFVFLVEPSRISPRSISKCVAWNSNEDVWSTESCTTYPEQFNLKTNDIAIPCECHFHAETSQVFAVIGDVISSPSAAGYSAMFHFVAFLCVLFTLLFLGVTTITYVAFRALRKERNSKIIIFQCLSLIMVALSFVAALTFVKKETLCFIVGRFLHYFILTSFSWMFIQSILLYRAIVVISLRRMNGLYFKAIVLACSVGALTFTVIGGNFEKDKPPPQQICFVSGMNFYLTVLFPSILLIILTVSFFVPVFKNVFMLERMMKNSIEAQRDEDFKRAQSAFIINVVIITSWVCGMLGFYFDSMVVKYVFCGCLVVCGCVVFYLHVFLNKDALLRLKKANEHCCSKNYRVKDEKVNGVEDEKVKLRAKDSFHFNETIDRNKRSGALLSDGWV</sequence>
<accession>A0A7M5UN92</accession>
<name>A0A7M5UN92_9CNID</name>
<keyword evidence="4 8" id="KW-0472">Membrane</keyword>
<feature type="region of interest" description="Disordered" evidence="7">
    <location>
        <begin position="125"/>
        <end position="162"/>
    </location>
</feature>
<evidence type="ECO:0000256" key="3">
    <source>
        <dbReference type="ARBA" id="ARBA00022989"/>
    </source>
</evidence>
<dbReference type="Pfam" id="PF00002">
    <property type="entry name" value="7tm_2"/>
    <property type="match status" value="1"/>
</dbReference>
<feature type="chain" id="PRO_5029620349" evidence="9">
    <location>
        <begin position="21"/>
        <end position="1046"/>
    </location>
</feature>
<evidence type="ECO:0000259" key="11">
    <source>
        <dbReference type="PROSITE" id="PS50923"/>
    </source>
</evidence>
<keyword evidence="13" id="KW-1185">Reference proteome</keyword>
<comment type="caution">
    <text evidence="6">Lacks conserved residue(s) required for the propagation of feature annotation.</text>
</comment>
<evidence type="ECO:0000259" key="10">
    <source>
        <dbReference type="PROSITE" id="PS50261"/>
    </source>
</evidence>
<evidence type="ECO:0000256" key="6">
    <source>
        <dbReference type="PROSITE-ProRule" id="PRU00302"/>
    </source>
</evidence>
<feature type="transmembrane region" description="Helical" evidence="8">
    <location>
        <begin position="935"/>
        <end position="955"/>
    </location>
</feature>
<comment type="subcellular location">
    <subcellularLocation>
        <location evidence="1">Membrane</location>
        <topology evidence="1">Multi-pass membrane protein</topology>
    </subcellularLocation>
</comment>
<evidence type="ECO:0000256" key="4">
    <source>
        <dbReference type="ARBA" id="ARBA00023136"/>
    </source>
</evidence>
<feature type="signal peptide" evidence="9">
    <location>
        <begin position="1"/>
        <end position="20"/>
    </location>
</feature>
<dbReference type="Proteomes" id="UP000594262">
    <property type="component" value="Unplaced"/>
</dbReference>
<evidence type="ECO:0000256" key="5">
    <source>
        <dbReference type="ARBA" id="ARBA00023157"/>
    </source>
</evidence>
<feature type="compositionally biased region" description="Low complexity" evidence="7">
    <location>
        <begin position="139"/>
        <end position="162"/>
    </location>
</feature>
<feature type="transmembrane region" description="Helical" evidence="8">
    <location>
        <begin position="776"/>
        <end position="797"/>
    </location>
</feature>
<protein>
    <submittedName>
        <fullName evidence="12">Uncharacterized protein</fullName>
    </submittedName>
</protein>
<organism evidence="12 13">
    <name type="scientific">Clytia hemisphaerica</name>
    <dbReference type="NCBI Taxonomy" id="252671"/>
    <lineage>
        <taxon>Eukaryota</taxon>
        <taxon>Metazoa</taxon>
        <taxon>Cnidaria</taxon>
        <taxon>Hydrozoa</taxon>
        <taxon>Hydroidolina</taxon>
        <taxon>Leptothecata</taxon>
        <taxon>Obeliida</taxon>
        <taxon>Clytiidae</taxon>
        <taxon>Clytia</taxon>
    </lineage>
</organism>
<feature type="domain" description="G-protein coupled receptors family 2 profile 2" evidence="10">
    <location>
        <begin position="739"/>
        <end position="983"/>
    </location>
</feature>
<dbReference type="Gene3D" id="1.20.1070.10">
    <property type="entry name" value="Rhodopsin 7-helix transmembrane proteins"/>
    <property type="match status" value="1"/>
</dbReference>
<dbReference type="InterPro" id="IPR000436">
    <property type="entry name" value="Sushi_SCR_CCP_dom"/>
</dbReference>
<feature type="transmembrane region" description="Helical" evidence="8">
    <location>
        <begin position="809"/>
        <end position="831"/>
    </location>
</feature>
<dbReference type="GO" id="GO:0016020">
    <property type="term" value="C:membrane"/>
    <property type="evidence" value="ECO:0007669"/>
    <property type="project" value="UniProtKB-SubCell"/>
</dbReference>
<evidence type="ECO:0000256" key="1">
    <source>
        <dbReference type="ARBA" id="ARBA00004141"/>
    </source>
</evidence>
<reference evidence="12" key="1">
    <citation type="submission" date="2021-01" db="UniProtKB">
        <authorList>
            <consortium name="EnsemblMetazoa"/>
        </authorList>
    </citation>
    <scope>IDENTIFICATION</scope>
</reference>
<feature type="transmembrane region" description="Helical" evidence="8">
    <location>
        <begin position="843"/>
        <end position="864"/>
    </location>
</feature>
<dbReference type="GO" id="GO:0004930">
    <property type="term" value="F:G protein-coupled receptor activity"/>
    <property type="evidence" value="ECO:0007669"/>
    <property type="project" value="InterPro"/>
</dbReference>
<feature type="transmembrane region" description="Helical" evidence="8">
    <location>
        <begin position="961"/>
        <end position="982"/>
    </location>
</feature>
<keyword evidence="5 6" id="KW-1015">Disulfide bond</keyword>
<feature type="transmembrane region" description="Helical" evidence="8">
    <location>
        <begin position="884"/>
        <end position="907"/>
    </location>
</feature>